<feature type="compositionally biased region" description="Low complexity" evidence="1">
    <location>
        <begin position="76"/>
        <end position="124"/>
    </location>
</feature>
<dbReference type="AlphaFoldDB" id="E4Y2C6"/>
<evidence type="ECO:0000313" key="2">
    <source>
        <dbReference type="EMBL" id="CBY16020.1"/>
    </source>
</evidence>
<accession>E4Y2C6</accession>
<dbReference type="InParanoid" id="E4Y2C6"/>
<evidence type="ECO:0000256" key="1">
    <source>
        <dbReference type="SAM" id="MobiDB-lite"/>
    </source>
</evidence>
<sequence>MMRIFLPFEICSRVSTRSSKTETRGSTGQMTTTKNAKSLSFQKQNTINPSMERSSISTTVPASAKKSKMALKCDFTKTSTTRSAKTSSTSATSTATSTDSPTSSTSSSDSTITGSSTSSATKKSFVAEFRINSSAELRRQTTAGSTQIQSQTKIHLPRS</sequence>
<organism evidence="2">
    <name type="scientific">Oikopleura dioica</name>
    <name type="common">Tunicate</name>
    <dbReference type="NCBI Taxonomy" id="34765"/>
    <lineage>
        <taxon>Eukaryota</taxon>
        <taxon>Metazoa</taxon>
        <taxon>Chordata</taxon>
        <taxon>Tunicata</taxon>
        <taxon>Appendicularia</taxon>
        <taxon>Copelata</taxon>
        <taxon>Oikopleuridae</taxon>
        <taxon>Oikopleura</taxon>
    </lineage>
</organism>
<reference evidence="2" key="1">
    <citation type="journal article" date="2010" name="Science">
        <title>Plasticity of animal genome architecture unmasked by rapid evolution of a pelagic tunicate.</title>
        <authorList>
            <person name="Denoeud F."/>
            <person name="Henriet S."/>
            <person name="Mungpakdee S."/>
            <person name="Aury J.M."/>
            <person name="Da Silva C."/>
            <person name="Brinkmann H."/>
            <person name="Mikhaleva J."/>
            <person name="Olsen L.C."/>
            <person name="Jubin C."/>
            <person name="Canestro C."/>
            <person name="Bouquet J.M."/>
            <person name="Danks G."/>
            <person name="Poulain J."/>
            <person name="Campsteijn C."/>
            <person name="Adamski M."/>
            <person name="Cross I."/>
            <person name="Yadetie F."/>
            <person name="Muffato M."/>
            <person name="Louis A."/>
            <person name="Butcher S."/>
            <person name="Tsagkogeorga G."/>
            <person name="Konrad A."/>
            <person name="Singh S."/>
            <person name="Jensen M.F."/>
            <person name="Cong E.H."/>
            <person name="Eikeseth-Otteraa H."/>
            <person name="Noel B."/>
            <person name="Anthouard V."/>
            <person name="Porcel B.M."/>
            <person name="Kachouri-Lafond R."/>
            <person name="Nishino A."/>
            <person name="Ugolini M."/>
            <person name="Chourrout P."/>
            <person name="Nishida H."/>
            <person name="Aasland R."/>
            <person name="Huzurbazar S."/>
            <person name="Westhof E."/>
            <person name="Delsuc F."/>
            <person name="Lehrach H."/>
            <person name="Reinhardt R."/>
            <person name="Weissenbach J."/>
            <person name="Roy S.W."/>
            <person name="Artiguenave F."/>
            <person name="Postlethwait J.H."/>
            <person name="Manak J.R."/>
            <person name="Thompson E.M."/>
            <person name="Jaillon O."/>
            <person name="Du Pasquier L."/>
            <person name="Boudinot P."/>
            <person name="Liberles D.A."/>
            <person name="Volff J.N."/>
            <person name="Philippe H."/>
            <person name="Lenhard B."/>
            <person name="Roest Crollius H."/>
            <person name="Wincker P."/>
            <person name="Chourrout D."/>
        </authorList>
    </citation>
    <scope>NUCLEOTIDE SEQUENCE [LARGE SCALE GENOMIC DNA]</scope>
</reference>
<feature type="region of interest" description="Disordered" evidence="1">
    <location>
        <begin position="15"/>
        <end position="159"/>
    </location>
</feature>
<keyword evidence="3" id="KW-1185">Reference proteome</keyword>
<dbReference type="Proteomes" id="UP000001307">
    <property type="component" value="Unassembled WGS sequence"/>
</dbReference>
<feature type="compositionally biased region" description="Polar residues" evidence="1">
    <location>
        <begin position="131"/>
        <end position="153"/>
    </location>
</feature>
<evidence type="ECO:0000313" key="3">
    <source>
        <dbReference type="Proteomes" id="UP000001307"/>
    </source>
</evidence>
<protein>
    <submittedName>
        <fullName evidence="2">Uncharacterized protein</fullName>
    </submittedName>
</protein>
<proteinExistence type="predicted"/>
<gene>
    <name evidence="2" type="ORF">GSOID_T00016319001</name>
</gene>
<name>E4Y2C6_OIKDI</name>
<dbReference type="EMBL" id="FN653811">
    <property type="protein sequence ID" value="CBY16020.1"/>
    <property type="molecule type" value="Genomic_DNA"/>
</dbReference>
<feature type="compositionally biased region" description="Polar residues" evidence="1">
    <location>
        <begin position="15"/>
        <end position="61"/>
    </location>
</feature>